<evidence type="ECO:0000313" key="1">
    <source>
        <dbReference type="EMBL" id="KAF2140517.1"/>
    </source>
</evidence>
<dbReference type="EMBL" id="ML995489">
    <property type="protein sequence ID" value="KAF2140517.1"/>
    <property type="molecule type" value="Genomic_DNA"/>
</dbReference>
<dbReference type="Proteomes" id="UP000799438">
    <property type="component" value="Unassembled WGS sequence"/>
</dbReference>
<gene>
    <name evidence="1" type="ORF">K452DRAFT_288600</name>
</gene>
<name>A0A6A6BC75_9PEZI</name>
<sequence length="88" mass="9659">MGPAWGLILGRWAVGGGRWLSGGQAEVTRAYASTNGGRVGERRLSRERLQPPVGYLIERQRSGSTDAAGDCGILFHRKWKINVRENGH</sequence>
<dbReference type="GeneID" id="54298186"/>
<dbReference type="RefSeq" id="XP_033396230.1">
    <property type="nucleotide sequence ID" value="XM_033540690.1"/>
</dbReference>
<reference evidence="1" key="1">
    <citation type="journal article" date="2020" name="Stud. Mycol.">
        <title>101 Dothideomycetes genomes: a test case for predicting lifestyles and emergence of pathogens.</title>
        <authorList>
            <person name="Haridas S."/>
            <person name="Albert R."/>
            <person name="Binder M."/>
            <person name="Bloem J."/>
            <person name="Labutti K."/>
            <person name="Salamov A."/>
            <person name="Andreopoulos B."/>
            <person name="Baker S."/>
            <person name="Barry K."/>
            <person name="Bills G."/>
            <person name="Bluhm B."/>
            <person name="Cannon C."/>
            <person name="Castanera R."/>
            <person name="Culley D."/>
            <person name="Daum C."/>
            <person name="Ezra D."/>
            <person name="Gonzalez J."/>
            <person name="Henrissat B."/>
            <person name="Kuo A."/>
            <person name="Liang C."/>
            <person name="Lipzen A."/>
            <person name="Lutzoni F."/>
            <person name="Magnuson J."/>
            <person name="Mondo S."/>
            <person name="Nolan M."/>
            <person name="Ohm R."/>
            <person name="Pangilinan J."/>
            <person name="Park H.-J."/>
            <person name="Ramirez L."/>
            <person name="Alfaro M."/>
            <person name="Sun H."/>
            <person name="Tritt A."/>
            <person name="Yoshinaga Y."/>
            <person name="Zwiers L.-H."/>
            <person name="Turgeon B."/>
            <person name="Goodwin S."/>
            <person name="Spatafora J."/>
            <person name="Crous P."/>
            <person name="Grigoriev I."/>
        </authorList>
    </citation>
    <scope>NUCLEOTIDE SEQUENCE</scope>
    <source>
        <strain evidence="1">CBS 121167</strain>
    </source>
</reference>
<protein>
    <submittedName>
        <fullName evidence="1">Uncharacterized protein</fullName>
    </submittedName>
</protein>
<dbReference type="AlphaFoldDB" id="A0A6A6BC75"/>
<keyword evidence="2" id="KW-1185">Reference proteome</keyword>
<evidence type="ECO:0000313" key="2">
    <source>
        <dbReference type="Proteomes" id="UP000799438"/>
    </source>
</evidence>
<proteinExistence type="predicted"/>
<accession>A0A6A6BC75</accession>
<organism evidence="1 2">
    <name type="scientific">Aplosporella prunicola CBS 121167</name>
    <dbReference type="NCBI Taxonomy" id="1176127"/>
    <lineage>
        <taxon>Eukaryota</taxon>
        <taxon>Fungi</taxon>
        <taxon>Dikarya</taxon>
        <taxon>Ascomycota</taxon>
        <taxon>Pezizomycotina</taxon>
        <taxon>Dothideomycetes</taxon>
        <taxon>Dothideomycetes incertae sedis</taxon>
        <taxon>Botryosphaeriales</taxon>
        <taxon>Aplosporellaceae</taxon>
        <taxon>Aplosporella</taxon>
    </lineage>
</organism>